<dbReference type="AlphaFoldDB" id="A0A3S5CSH1"/>
<dbReference type="Proteomes" id="UP000784294">
    <property type="component" value="Unassembled WGS sequence"/>
</dbReference>
<comment type="caution">
    <text evidence="1">The sequence shown here is derived from an EMBL/GenBank/DDBJ whole genome shotgun (WGS) entry which is preliminary data.</text>
</comment>
<reference evidence="1" key="1">
    <citation type="submission" date="2018-11" db="EMBL/GenBank/DDBJ databases">
        <authorList>
            <consortium name="Pathogen Informatics"/>
        </authorList>
    </citation>
    <scope>NUCLEOTIDE SEQUENCE</scope>
</reference>
<name>A0A3S5CSH1_9PLAT</name>
<gene>
    <name evidence="1" type="ORF">PXEA_LOCUS26299</name>
</gene>
<accession>A0A3S5CSH1</accession>
<keyword evidence="2" id="KW-1185">Reference proteome</keyword>
<proteinExistence type="predicted"/>
<protein>
    <submittedName>
        <fullName evidence="1">Uncharacterized protein</fullName>
    </submittedName>
</protein>
<organism evidence="1 2">
    <name type="scientific">Protopolystoma xenopodis</name>
    <dbReference type="NCBI Taxonomy" id="117903"/>
    <lineage>
        <taxon>Eukaryota</taxon>
        <taxon>Metazoa</taxon>
        <taxon>Spiralia</taxon>
        <taxon>Lophotrochozoa</taxon>
        <taxon>Platyhelminthes</taxon>
        <taxon>Monogenea</taxon>
        <taxon>Polyopisthocotylea</taxon>
        <taxon>Polystomatidea</taxon>
        <taxon>Polystomatidae</taxon>
        <taxon>Protopolystoma</taxon>
    </lineage>
</organism>
<dbReference type="EMBL" id="CAAALY010244768">
    <property type="protein sequence ID" value="VEL32859.1"/>
    <property type="molecule type" value="Genomic_DNA"/>
</dbReference>
<sequence>MPARLGLPTSPPSPRVGHNWHCLDSSSSSSDGRLQSQTAQGCTRSCRYGTDILRVERVYFGQKCLLTDTHSVGLCRKPVSVCKLAFATKHDALEGDDRESLPRRAHDMFAGGTVNDGSLRCSTIRSVAMAFHTVFYAAKGSYSFVVGLLTRQSNRLGLGESHDIARKCMKKRFRSCS</sequence>
<evidence type="ECO:0000313" key="2">
    <source>
        <dbReference type="Proteomes" id="UP000784294"/>
    </source>
</evidence>
<evidence type="ECO:0000313" key="1">
    <source>
        <dbReference type="EMBL" id="VEL32859.1"/>
    </source>
</evidence>